<dbReference type="GO" id="GO:0009507">
    <property type="term" value="C:chloroplast"/>
    <property type="evidence" value="ECO:0007669"/>
    <property type="project" value="TreeGrafter"/>
</dbReference>
<sequence>MVDGDKNSKFFHAVVNQRRKNNFISSMTLVDCTILSIPEQVHQGAVCYFQEILSGAEVSEVADLSPLLDKVIADEDNFFLCNEPTELEVKEALLSIPKHSSPGPDGFGFGFFSSCWELVKDDVVEAAKEFFSGAKYVKKGHVALASDNGSRFWKSVMGVLPEVLENVRLMVKEGKRSFWYDRWLSSGPLSLYSNVDITPSLCIKDLWVENSWDKDKLVELVGSVKTEEIVQTIAAGRNGEDVLVWMPRIQLASKCDCCVFGQGESRDHVLSSSEFAGKVWALAEEALAWRLWLRKCKARMEGIQETVEGVWLAIKACLRNISGCMKNHGEVSSVDMAMLAALEGFKGFTFTVSLSLSRISGARDMADEVVEISEPIEGEEKTVPDDMDLEIEESVQNPNLSEENQFDGGEKAKVDDDESSLKFSNGDSKRSREDGGDSEAENGVLKKQKVEKSVEEKRLEKFEESEAKEEQKSDDTVSLGPKNFSSSEEMFEYFYKFLHNWPPNLNVNKYEHMVLLDLLKKGHAEPEKKVGGGVHAFQVRYHPTWKSRCFFLIRHDESVDDFSFRKCVDHLLPLPDNLKIKSAVNKVLGGGRGGGNRGRRGGGGRRGGHARGRRGGGK</sequence>
<evidence type="ECO:0000256" key="1">
    <source>
        <dbReference type="SAM" id="MobiDB-lite"/>
    </source>
</evidence>
<protein>
    <submittedName>
        <fullName evidence="2">Uncharacterized protein</fullName>
    </submittedName>
</protein>
<gene>
    <name evidence="2" type="ORF">HHK36_007247</name>
</gene>
<accession>A0A834ZM58</accession>
<dbReference type="OrthoDB" id="409625at2759"/>
<reference evidence="2 3" key="1">
    <citation type="submission" date="2020-04" db="EMBL/GenBank/DDBJ databases">
        <title>Plant Genome Project.</title>
        <authorList>
            <person name="Zhang R.-G."/>
        </authorList>
    </citation>
    <scope>NUCLEOTIDE SEQUENCE [LARGE SCALE GENOMIC DNA]</scope>
    <source>
        <strain evidence="2">YNK0</strain>
        <tissue evidence="2">Leaf</tissue>
    </source>
</reference>
<dbReference type="Gene3D" id="3.10.450.40">
    <property type="match status" value="1"/>
</dbReference>
<dbReference type="Pfam" id="PF11523">
    <property type="entry name" value="DUF3223"/>
    <property type="match status" value="1"/>
</dbReference>
<proteinExistence type="predicted"/>
<feature type="compositionally biased region" description="Basic residues" evidence="1">
    <location>
        <begin position="597"/>
        <end position="618"/>
    </location>
</feature>
<comment type="caution">
    <text evidence="2">The sequence shown here is derived from an EMBL/GenBank/DDBJ whole genome shotgun (WGS) entry which is preliminary data.</text>
</comment>
<dbReference type="AlphaFoldDB" id="A0A834ZM58"/>
<dbReference type="GO" id="GO:0005634">
    <property type="term" value="C:nucleus"/>
    <property type="evidence" value="ECO:0007669"/>
    <property type="project" value="TreeGrafter"/>
</dbReference>
<dbReference type="InterPro" id="IPR044673">
    <property type="entry name" value="DCL-like"/>
</dbReference>
<dbReference type="GO" id="GO:0009658">
    <property type="term" value="P:chloroplast organization"/>
    <property type="evidence" value="ECO:0007669"/>
    <property type="project" value="TreeGrafter"/>
</dbReference>
<dbReference type="PANTHER" id="PTHR33415:SF12">
    <property type="entry name" value="PROTEIN EMBRYO DEFECTIVE 514"/>
    <property type="match status" value="1"/>
</dbReference>
<dbReference type="Proteomes" id="UP000655225">
    <property type="component" value="Unassembled WGS sequence"/>
</dbReference>
<dbReference type="EMBL" id="JABCRI010000004">
    <property type="protein sequence ID" value="KAF8408105.1"/>
    <property type="molecule type" value="Genomic_DNA"/>
</dbReference>
<dbReference type="FunFam" id="3.10.450.40:FF:000016">
    <property type="entry name" value="Predicted protein"/>
    <property type="match status" value="1"/>
</dbReference>
<feature type="region of interest" description="Disordered" evidence="1">
    <location>
        <begin position="395"/>
        <end position="481"/>
    </location>
</feature>
<evidence type="ECO:0000313" key="3">
    <source>
        <dbReference type="Proteomes" id="UP000655225"/>
    </source>
</evidence>
<feature type="region of interest" description="Disordered" evidence="1">
    <location>
        <begin position="589"/>
        <end position="618"/>
    </location>
</feature>
<dbReference type="GO" id="GO:0017126">
    <property type="term" value="P:nucleologenesis"/>
    <property type="evidence" value="ECO:0007669"/>
    <property type="project" value="TreeGrafter"/>
</dbReference>
<dbReference type="PANTHER" id="PTHR33415">
    <property type="entry name" value="PROTEIN EMBRYO DEFECTIVE 514"/>
    <property type="match status" value="1"/>
</dbReference>
<keyword evidence="3" id="KW-1185">Reference proteome</keyword>
<feature type="compositionally biased region" description="Basic and acidic residues" evidence="1">
    <location>
        <begin position="448"/>
        <end position="475"/>
    </location>
</feature>
<dbReference type="GO" id="GO:1901259">
    <property type="term" value="P:chloroplast rRNA processing"/>
    <property type="evidence" value="ECO:0007669"/>
    <property type="project" value="TreeGrafter"/>
</dbReference>
<evidence type="ECO:0000313" key="2">
    <source>
        <dbReference type="EMBL" id="KAF8408105.1"/>
    </source>
</evidence>
<name>A0A834ZM58_TETSI</name>
<organism evidence="2 3">
    <name type="scientific">Tetracentron sinense</name>
    <name type="common">Spur-leaf</name>
    <dbReference type="NCBI Taxonomy" id="13715"/>
    <lineage>
        <taxon>Eukaryota</taxon>
        <taxon>Viridiplantae</taxon>
        <taxon>Streptophyta</taxon>
        <taxon>Embryophyta</taxon>
        <taxon>Tracheophyta</taxon>
        <taxon>Spermatophyta</taxon>
        <taxon>Magnoliopsida</taxon>
        <taxon>Trochodendrales</taxon>
        <taxon>Trochodendraceae</taxon>
        <taxon>Tetracentron</taxon>
    </lineage>
</organism>